<feature type="binding site" evidence="5">
    <location>
        <position position="126"/>
    </location>
    <ligand>
        <name>substrate</name>
    </ligand>
</feature>
<keyword evidence="4 6" id="KW-0460">Magnesium</keyword>
<feature type="binding site" evidence="5">
    <location>
        <position position="70"/>
    </location>
    <ligand>
        <name>substrate</name>
    </ligand>
</feature>
<feature type="binding site" evidence="6">
    <location>
        <position position="126"/>
    </location>
    <ligand>
        <name>Mg(2+)</name>
        <dbReference type="ChEBI" id="CHEBI:18420"/>
    </ligand>
</feature>
<evidence type="ECO:0000256" key="2">
    <source>
        <dbReference type="ARBA" id="ARBA00005568"/>
    </source>
</evidence>
<proteinExistence type="inferred from homology"/>
<evidence type="ECO:0000256" key="3">
    <source>
        <dbReference type="ARBA" id="ARBA00022723"/>
    </source>
</evidence>
<comment type="cofactor">
    <cofactor evidence="1">
        <name>Mg(2+)</name>
        <dbReference type="ChEBI" id="CHEBI:18420"/>
    </cofactor>
</comment>
<dbReference type="InterPro" id="IPR011206">
    <property type="entry name" value="Citrate_lyase_beta/mcl1/mcl2"/>
</dbReference>
<keyword evidence="3 6" id="KW-0479">Metal-binding</keyword>
<organism evidence="8 9">
    <name type="scientific">Paroceanicella profunda</name>
    <dbReference type="NCBI Taxonomy" id="2579971"/>
    <lineage>
        <taxon>Bacteria</taxon>
        <taxon>Pseudomonadati</taxon>
        <taxon>Pseudomonadota</taxon>
        <taxon>Alphaproteobacteria</taxon>
        <taxon>Rhodobacterales</taxon>
        <taxon>Paracoccaceae</taxon>
        <taxon>Paroceanicella</taxon>
    </lineage>
</organism>
<sequence length="292" mass="30684">MTDQTRPRRSVLYMPGSKARALEKARSLAADSLILDLEDAVTPEEKPAARDLVCAAVREGGYGPRELIIRINGLDTEWGEADLAAACAAGPDAILLPKVSRPEDITGLEAKMAAAPAGTRIWAMMETPLGMLNAAAIAAASPRLACFVMGTNDLVKDLQARHTPDRLPVMTALGLCLLAARAHGLAIVDGVYNAFRDEDGLRAACLQGLEMGFDGKTLIHPAQLAVANEVFAPTPEDLAQAEVYVSAFEAAMAEGAGVAVVDGRIVENLHVANARRLLAQAAAIRELEAAGS</sequence>
<keyword evidence="8" id="KW-0456">Lyase</keyword>
<evidence type="ECO:0000256" key="1">
    <source>
        <dbReference type="ARBA" id="ARBA00001946"/>
    </source>
</evidence>
<reference evidence="8 9" key="1">
    <citation type="submission" date="2019-06" db="EMBL/GenBank/DDBJ databases">
        <title>Genome sequence of Rhodobacteraceae bacterium D4M1.</title>
        <authorList>
            <person name="Cao J."/>
        </authorList>
    </citation>
    <scope>NUCLEOTIDE SEQUENCE [LARGE SCALE GENOMIC DNA]</scope>
    <source>
        <strain evidence="8 9">D4M1</strain>
    </source>
</reference>
<dbReference type="PIRSF" id="PIRSF015582">
    <property type="entry name" value="Cit_lyase_B"/>
    <property type="match status" value="1"/>
</dbReference>
<dbReference type="RefSeq" id="WP_138577418.1">
    <property type="nucleotide sequence ID" value="NZ_CP040818.1"/>
</dbReference>
<dbReference type="EMBL" id="CP040818">
    <property type="protein sequence ID" value="QDL90960.1"/>
    <property type="molecule type" value="Genomic_DNA"/>
</dbReference>
<feature type="binding site" evidence="6">
    <location>
        <position position="153"/>
    </location>
    <ligand>
        <name>Mg(2+)</name>
        <dbReference type="ChEBI" id="CHEBI:18420"/>
    </ligand>
</feature>
<dbReference type="PANTHER" id="PTHR32308:SF10">
    <property type="entry name" value="CITRATE LYASE SUBUNIT BETA"/>
    <property type="match status" value="1"/>
</dbReference>
<dbReference type="KEGG" id="ppru:FDP22_03640"/>
<dbReference type="GO" id="GO:0016829">
    <property type="term" value="F:lyase activity"/>
    <property type="evidence" value="ECO:0007669"/>
    <property type="project" value="UniProtKB-KW"/>
</dbReference>
<dbReference type="SUPFAM" id="SSF51621">
    <property type="entry name" value="Phosphoenolpyruvate/pyruvate domain"/>
    <property type="match status" value="1"/>
</dbReference>
<dbReference type="AlphaFoldDB" id="A0A5B8FV58"/>
<dbReference type="GO" id="GO:0000287">
    <property type="term" value="F:magnesium ion binding"/>
    <property type="evidence" value="ECO:0007669"/>
    <property type="project" value="TreeGrafter"/>
</dbReference>
<dbReference type="Gene3D" id="3.20.20.60">
    <property type="entry name" value="Phosphoenolpyruvate-binding domains"/>
    <property type="match status" value="1"/>
</dbReference>
<keyword evidence="9" id="KW-1185">Reference proteome</keyword>
<dbReference type="OrthoDB" id="9800547at2"/>
<dbReference type="InterPro" id="IPR040442">
    <property type="entry name" value="Pyrv_kinase-like_dom_sf"/>
</dbReference>
<dbReference type="Pfam" id="PF03328">
    <property type="entry name" value="HpcH_HpaI"/>
    <property type="match status" value="1"/>
</dbReference>
<dbReference type="Proteomes" id="UP000305888">
    <property type="component" value="Chromosome"/>
</dbReference>
<dbReference type="PANTHER" id="PTHR32308">
    <property type="entry name" value="LYASE BETA SUBUNIT, PUTATIVE (AFU_ORTHOLOGUE AFUA_4G13030)-RELATED"/>
    <property type="match status" value="1"/>
</dbReference>
<evidence type="ECO:0000256" key="4">
    <source>
        <dbReference type="ARBA" id="ARBA00022842"/>
    </source>
</evidence>
<evidence type="ECO:0000256" key="5">
    <source>
        <dbReference type="PIRSR" id="PIRSR015582-1"/>
    </source>
</evidence>
<gene>
    <name evidence="8" type="ORF">FDP22_03640</name>
</gene>
<dbReference type="InterPro" id="IPR015813">
    <property type="entry name" value="Pyrv/PenolPyrv_kinase-like_dom"/>
</dbReference>
<accession>A0A5B8FV58</accession>
<feature type="domain" description="HpcH/HpaI aldolase/citrate lyase" evidence="7">
    <location>
        <begin position="9"/>
        <end position="221"/>
    </location>
</feature>
<name>A0A5B8FV58_9RHOB</name>
<comment type="similarity">
    <text evidence="2">Belongs to the HpcH/HpaI aldolase family.</text>
</comment>
<dbReference type="InterPro" id="IPR005000">
    <property type="entry name" value="Aldolase/citrate-lyase_domain"/>
</dbReference>
<dbReference type="GO" id="GO:0006107">
    <property type="term" value="P:oxaloacetate metabolic process"/>
    <property type="evidence" value="ECO:0007669"/>
    <property type="project" value="TreeGrafter"/>
</dbReference>
<protein>
    <submittedName>
        <fullName evidence="8">CoA ester lyase</fullName>
    </submittedName>
</protein>
<evidence type="ECO:0000256" key="6">
    <source>
        <dbReference type="PIRSR" id="PIRSR015582-2"/>
    </source>
</evidence>
<evidence type="ECO:0000259" key="7">
    <source>
        <dbReference type="Pfam" id="PF03328"/>
    </source>
</evidence>
<evidence type="ECO:0000313" key="8">
    <source>
        <dbReference type="EMBL" id="QDL90960.1"/>
    </source>
</evidence>
<evidence type="ECO:0000313" key="9">
    <source>
        <dbReference type="Proteomes" id="UP000305888"/>
    </source>
</evidence>